<dbReference type="Proteomes" id="UP000515819">
    <property type="component" value="Chromosome"/>
</dbReference>
<dbReference type="PANTHER" id="PTHR35902">
    <property type="entry name" value="S-LAYER DOMAIN-LIKE PROTEIN-RELATED"/>
    <property type="match status" value="1"/>
</dbReference>
<keyword evidence="3" id="KW-1185">Reference proteome</keyword>
<dbReference type="EMBL" id="CP060632">
    <property type="protein sequence ID" value="QNM00151.1"/>
    <property type="molecule type" value="Genomic_DNA"/>
</dbReference>
<organism evidence="2 3">
    <name type="scientific">Wujia chipingensis</name>
    <dbReference type="NCBI Taxonomy" id="2763670"/>
    <lineage>
        <taxon>Bacteria</taxon>
        <taxon>Bacillati</taxon>
        <taxon>Bacillota</taxon>
        <taxon>Clostridia</taxon>
        <taxon>Lachnospirales</taxon>
        <taxon>Lachnospiraceae</taxon>
        <taxon>Wujia</taxon>
    </lineage>
</organism>
<dbReference type="InterPro" id="IPR013783">
    <property type="entry name" value="Ig-like_fold"/>
</dbReference>
<accession>A0A7G9FNL9</accession>
<reference evidence="2 3" key="1">
    <citation type="submission" date="2020-08" db="EMBL/GenBank/DDBJ databases">
        <authorList>
            <person name="Liu C."/>
            <person name="Sun Q."/>
        </authorList>
    </citation>
    <scope>NUCLEOTIDE SEQUENCE [LARGE SCALE GENOMIC DNA]</scope>
    <source>
        <strain evidence="2 3">NSJ-4</strain>
    </source>
</reference>
<dbReference type="AlphaFoldDB" id="A0A7G9FNL9"/>
<gene>
    <name evidence="2" type="ORF">H9Q76_02275</name>
</gene>
<keyword evidence="1" id="KW-1133">Transmembrane helix</keyword>
<evidence type="ECO:0000313" key="3">
    <source>
        <dbReference type="Proteomes" id="UP000515819"/>
    </source>
</evidence>
<evidence type="ECO:0000313" key="2">
    <source>
        <dbReference type="EMBL" id="QNM00151.1"/>
    </source>
</evidence>
<evidence type="ECO:0008006" key="4">
    <source>
        <dbReference type="Google" id="ProtNLM"/>
    </source>
</evidence>
<evidence type="ECO:0000256" key="1">
    <source>
        <dbReference type="SAM" id="Phobius"/>
    </source>
</evidence>
<keyword evidence="1" id="KW-0812">Transmembrane</keyword>
<feature type="transmembrane region" description="Helical" evidence="1">
    <location>
        <begin position="290"/>
        <end position="312"/>
    </location>
</feature>
<dbReference type="Gene3D" id="2.60.40.10">
    <property type="entry name" value="Immunoglobulins"/>
    <property type="match status" value="1"/>
</dbReference>
<proteinExistence type="predicted"/>
<sequence>MANKSGWKNQQSKHQRRNHHLREIILAILVVLSVAATVCPYSAQAATPKVLVSGYKVSAATIYSGDNFNLTLEILNTSKNKVKNMKVTVASEGGEIIPVTGTGSAYVAEIAGNETSEQTFSMQAAAGLAEKTYKLSVKMGYENTSGEAFEMEDTLYLPVYLKQRISVTDVMTDDAKVGDEVEITAQVNNLGEGMLYNVNARVEGKHVEKQETYIGNIDTGKSGNVDLLAKAVMVTDFEEMAKPEDWIIVTYEDRNGNKHEEKVDVSFYIETVDYEDLEVLKEAPEKTGPVTWQILLICACVLAVGVFVGVTINKKRSR</sequence>
<dbReference type="RefSeq" id="WP_118546128.1">
    <property type="nucleotide sequence ID" value="NZ_CP060632.1"/>
</dbReference>
<dbReference type="KEGG" id="wcp:H9Q76_02275"/>
<keyword evidence="1" id="KW-0472">Membrane</keyword>
<name>A0A7G9FNL9_9FIRM</name>
<protein>
    <recommendedName>
        <fullName evidence="4">CARDB domain-containing protein</fullName>
    </recommendedName>
</protein>